<dbReference type="InterPro" id="IPR010435">
    <property type="entry name" value="C5a/SBT2-like_Fn3"/>
</dbReference>
<evidence type="ECO:0000256" key="5">
    <source>
        <dbReference type="ARBA" id="ARBA00022825"/>
    </source>
</evidence>
<evidence type="ECO:0000256" key="2">
    <source>
        <dbReference type="ARBA" id="ARBA00022670"/>
    </source>
</evidence>
<evidence type="ECO:0000256" key="8">
    <source>
        <dbReference type="SAM" id="SignalP"/>
    </source>
</evidence>
<keyword evidence="2 6" id="KW-0645">Protease</keyword>
<evidence type="ECO:0000313" key="11">
    <source>
        <dbReference type="EMBL" id="KAL2273099.1"/>
    </source>
</evidence>
<keyword evidence="4 6" id="KW-0378">Hydrolase</keyword>
<dbReference type="Gene3D" id="3.40.50.200">
    <property type="entry name" value="Peptidase S8/S53 domain"/>
    <property type="match status" value="1"/>
</dbReference>
<dbReference type="PROSITE" id="PS00138">
    <property type="entry name" value="SUBTILASE_SER"/>
    <property type="match status" value="1"/>
</dbReference>
<feature type="domain" description="Peptidase S8/S53" evidence="9">
    <location>
        <begin position="158"/>
        <end position="429"/>
    </location>
</feature>
<proteinExistence type="inferred from homology"/>
<organism evidence="11 12">
    <name type="scientific">Diaporthe vaccinii</name>
    <dbReference type="NCBI Taxonomy" id="105482"/>
    <lineage>
        <taxon>Eukaryota</taxon>
        <taxon>Fungi</taxon>
        <taxon>Dikarya</taxon>
        <taxon>Ascomycota</taxon>
        <taxon>Pezizomycotina</taxon>
        <taxon>Sordariomycetes</taxon>
        <taxon>Sordariomycetidae</taxon>
        <taxon>Diaporthales</taxon>
        <taxon>Diaporthaceae</taxon>
        <taxon>Diaporthe</taxon>
        <taxon>Diaporthe eres species complex</taxon>
    </lineage>
</organism>
<dbReference type="Pfam" id="PF06280">
    <property type="entry name" value="fn3_5"/>
    <property type="match status" value="1"/>
</dbReference>
<evidence type="ECO:0000313" key="12">
    <source>
        <dbReference type="Proteomes" id="UP001600888"/>
    </source>
</evidence>
<feature type="active site" description="Charge relay system" evidence="6">
    <location>
        <position position="217"/>
    </location>
</feature>
<dbReference type="EMBL" id="JBAWTH010000200">
    <property type="protein sequence ID" value="KAL2273099.1"/>
    <property type="molecule type" value="Genomic_DNA"/>
</dbReference>
<keyword evidence="3 8" id="KW-0732">Signal</keyword>
<dbReference type="InterPro" id="IPR015500">
    <property type="entry name" value="Peptidase_S8_subtilisin-rel"/>
</dbReference>
<name>A0ABR4DRS4_9PEZI</name>
<evidence type="ECO:0000256" key="1">
    <source>
        <dbReference type="ARBA" id="ARBA00011073"/>
    </source>
</evidence>
<comment type="caution">
    <text evidence="11">The sequence shown here is derived from an EMBL/GenBank/DDBJ whole genome shotgun (WGS) entry which is preliminary data.</text>
</comment>
<evidence type="ECO:0000259" key="10">
    <source>
        <dbReference type="Pfam" id="PF06280"/>
    </source>
</evidence>
<feature type="active site" description="Charge relay system" evidence="6">
    <location>
        <position position="167"/>
    </location>
</feature>
<keyword evidence="5 6" id="KW-0720">Serine protease</keyword>
<dbReference type="PROSITE" id="PS51257">
    <property type="entry name" value="PROKAR_LIPOPROTEIN"/>
    <property type="match status" value="1"/>
</dbReference>
<dbReference type="CDD" id="cd07489">
    <property type="entry name" value="Peptidases_S8_5"/>
    <property type="match status" value="1"/>
</dbReference>
<dbReference type="InterPro" id="IPR050131">
    <property type="entry name" value="Peptidase_S8_subtilisin-like"/>
</dbReference>
<dbReference type="InterPro" id="IPR023827">
    <property type="entry name" value="Peptidase_S8_Asp-AS"/>
</dbReference>
<keyword evidence="12" id="KW-1185">Reference proteome</keyword>
<dbReference type="Gene3D" id="2.60.40.1710">
    <property type="entry name" value="Subtilisin-like superfamily"/>
    <property type="match status" value="1"/>
</dbReference>
<feature type="signal peptide" evidence="8">
    <location>
        <begin position="1"/>
        <end position="20"/>
    </location>
</feature>
<reference evidence="11 12" key="1">
    <citation type="submission" date="2024-03" db="EMBL/GenBank/DDBJ databases">
        <title>A high-quality draft genome sequence of Diaporthe vaccinii, a causative agent of upright dieback and viscid rot disease in cranberry plants.</title>
        <authorList>
            <person name="Sarrasin M."/>
            <person name="Lang B.F."/>
            <person name="Burger G."/>
        </authorList>
    </citation>
    <scope>NUCLEOTIDE SEQUENCE [LARGE SCALE GENOMIC DNA]</scope>
    <source>
        <strain evidence="11 12">IS7</strain>
    </source>
</reference>
<sequence>MVVWKTSLAALAGLTTIACASTARRDDTAPSFEKANVPGAYIVELADDQDATALLNQIEAEAGVSGVSQRVNLQSKVFRGVSLQVDGPDNEAANRIAALPQVKQLWPVPLITVPKLDVTWTGKDNPPSNFKRQANSTDSWPPHVLTQVDKLRAKGFTGKGFRIGIVDTGIDYTHPALGGCFGPGCLVEYGADLVGDTFDGTSAPVPDADPFDDCQGHGTHVAGIIAAAENPMGFTGASPGVKLGMYRTFGCPGVTTGDILLAAALQAFEDGSDIITGSVGGPNGWAGDAFAVAVSRIVEAGVPCTFAAGNEVGGSEGLFGISTPSTGDGVMSISSYQSEGADSPGRVSSYTSWGPTFELKLAPSFGSPGAGILSTWPVALGSYAVASGTSMATPLVAGIVSLVSQARGTRDPDLIKRLLASTAKPAKSQNYGEANSELALGPVPQQGAGMVQAFDAAYATSVLSVASLSFNDTDNLSEASFTVTNVGDTPATYNLSHVPALTATTLFEIYRSSSPAVDTVYATLTFEPASFTLEPNDTSEVRVSVVPPKGLDAVALPVYSGWVALNGTDGDGDIALSLPYIGVAGSMRNATVLASQRLFFSRSDDESSPEVPANTTFQLPAPAAHPDWARPPSNTSDLVLPVGALPDQSVWLVMGSSEVRIEAAPVDPASPGAEDNGLGVVTLGNVAGYPLTYHRPIGWMSPWDGSLADGSWAPAGRYRLSIFALKIAAARDLVESWDRYDSPEFIIRYVQV</sequence>
<evidence type="ECO:0000256" key="3">
    <source>
        <dbReference type="ARBA" id="ARBA00022729"/>
    </source>
</evidence>
<dbReference type="InterPro" id="IPR023828">
    <property type="entry name" value="Peptidase_S8_Ser-AS"/>
</dbReference>
<evidence type="ECO:0000256" key="6">
    <source>
        <dbReference type="PROSITE-ProRule" id="PRU01240"/>
    </source>
</evidence>
<dbReference type="PANTHER" id="PTHR43806:SF66">
    <property type="entry name" value="SERIN ENDOPEPTIDASE"/>
    <property type="match status" value="1"/>
</dbReference>
<dbReference type="PROSITE" id="PS00136">
    <property type="entry name" value="SUBTILASE_ASP"/>
    <property type="match status" value="1"/>
</dbReference>
<dbReference type="Pfam" id="PF00082">
    <property type="entry name" value="Peptidase_S8"/>
    <property type="match status" value="1"/>
</dbReference>
<gene>
    <name evidence="11" type="ORF">FJTKL_05575</name>
</gene>
<evidence type="ECO:0000256" key="4">
    <source>
        <dbReference type="ARBA" id="ARBA00022801"/>
    </source>
</evidence>
<dbReference type="InterPro" id="IPR036852">
    <property type="entry name" value="Peptidase_S8/S53_dom_sf"/>
</dbReference>
<feature type="active site" description="Charge relay system" evidence="6">
    <location>
        <position position="390"/>
    </location>
</feature>
<dbReference type="PRINTS" id="PR00723">
    <property type="entry name" value="SUBTILISIN"/>
</dbReference>
<accession>A0ABR4DRS4</accession>
<comment type="similarity">
    <text evidence="1 6 7">Belongs to the peptidase S8 family.</text>
</comment>
<dbReference type="InterPro" id="IPR034187">
    <property type="entry name" value="Peptidases_S8_5"/>
</dbReference>
<dbReference type="InterPro" id="IPR000209">
    <property type="entry name" value="Peptidase_S8/S53_dom"/>
</dbReference>
<feature type="chain" id="PRO_5045084818" evidence="8">
    <location>
        <begin position="21"/>
        <end position="752"/>
    </location>
</feature>
<dbReference type="Proteomes" id="UP001600888">
    <property type="component" value="Unassembled WGS sequence"/>
</dbReference>
<evidence type="ECO:0000256" key="7">
    <source>
        <dbReference type="RuleBase" id="RU003355"/>
    </source>
</evidence>
<dbReference type="InterPro" id="IPR022398">
    <property type="entry name" value="Peptidase_S8_His-AS"/>
</dbReference>
<dbReference type="PROSITE" id="PS00137">
    <property type="entry name" value="SUBTILASE_HIS"/>
    <property type="match status" value="1"/>
</dbReference>
<dbReference type="SUPFAM" id="SSF52743">
    <property type="entry name" value="Subtilisin-like"/>
    <property type="match status" value="1"/>
</dbReference>
<dbReference type="PANTHER" id="PTHR43806">
    <property type="entry name" value="PEPTIDASE S8"/>
    <property type="match status" value="1"/>
</dbReference>
<evidence type="ECO:0000259" key="9">
    <source>
        <dbReference type="Pfam" id="PF00082"/>
    </source>
</evidence>
<protein>
    <submittedName>
        <fullName evidence="11">Uncharacterized protein</fullName>
    </submittedName>
</protein>
<dbReference type="PROSITE" id="PS51892">
    <property type="entry name" value="SUBTILASE"/>
    <property type="match status" value="1"/>
</dbReference>
<feature type="domain" description="C5a peptidase/Subtilisin-like protease SBT2-like Fn3-like" evidence="10">
    <location>
        <begin position="469"/>
        <end position="580"/>
    </location>
</feature>